<organism evidence="10 11">
    <name type="scientific">Streptobacillus moniliformis (strain ATCC 14647 / DSM 12112 / NCTC 10651 / 9901)</name>
    <dbReference type="NCBI Taxonomy" id="519441"/>
    <lineage>
        <taxon>Bacteria</taxon>
        <taxon>Fusobacteriati</taxon>
        <taxon>Fusobacteriota</taxon>
        <taxon>Fusobacteriia</taxon>
        <taxon>Fusobacteriales</taxon>
        <taxon>Leptotrichiaceae</taxon>
        <taxon>Streptobacillus</taxon>
    </lineage>
</organism>
<dbReference type="GO" id="GO:0009432">
    <property type="term" value="P:SOS response"/>
    <property type="evidence" value="ECO:0007669"/>
    <property type="project" value="UniProtKB-UniRule"/>
</dbReference>
<evidence type="ECO:0000256" key="3">
    <source>
        <dbReference type="ARBA" id="ARBA00022769"/>
    </source>
</evidence>
<proteinExistence type="inferred from homology"/>
<evidence type="ECO:0000256" key="4">
    <source>
        <dbReference type="ARBA" id="ARBA00022881"/>
    </source>
</evidence>
<dbReference type="HAMAP" id="MF_00203">
    <property type="entry name" value="UvrC"/>
    <property type="match status" value="1"/>
</dbReference>
<keyword evidence="2 6" id="KW-0227">DNA damage</keyword>
<gene>
    <name evidence="6" type="primary">uvrC</name>
    <name evidence="10" type="ordered locus">Smon_0503</name>
</gene>
<dbReference type="Proteomes" id="UP000002072">
    <property type="component" value="Chromosome"/>
</dbReference>
<dbReference type="SMART" id="SM00465">
    <property type="entry name" value="GIYc"/>
    <property type="match status" value="1"/>
</dbReference>
<keyword evidence="5 6" id="KW-0234">DNA repair</keyword>
<dbReference type="InterPro" id="IPR004791">
    <property type="entry name" value="UvrC"/>
</dbReference>
<dbReference type="PROSITE" id="PS50164">
    <property type="entry name" value="GIY_YIG"/>
    <property type="match status" value="1"/>
</dbReference>
<dbReference type="AlphaFoldDB" id="D1AXF7"/>
<comment type="subcellular location">
    <subcellularLocation>
        <location evidence="6">Cytoplasm</location>
    </subcellularLocation>
</comment>
<keyword evidence="11" id="KW-1185">Reference proteome</keyword>
<dbReference type="SUPFAM" id="SSF82771">
    <property type="entry name" value="GIY-YIG endonuclease"/>
    <property type="match status" value="1"/>
</dbReference>
<dbReference type="GO" id="GO:0003677">
    <property type="term" value="F:DNA binding"/>
    <property type="evidence" value="ECO:0007669"/>
    <property type="project" value="UniProtKB-UniRule"/>
</dbReference>
<dbReference type="InterPro" id="IPR035901">
    <property type="entry name" value="GIY-YIG_endonuc_sf"/>
</dbReference>
<comment type="function">
    <text evidence="6">The UvrABC repair system catalyzes the recognition and processing of DNA lesions. UvrC both incises the 5' and 3' sides of the lesion. The N-terminal half is responsible for the 3' incision and the C-terminal half is responsible for the 5' incision.</text>
</comment>
<evidence type="ECO:0000256" key="6">
    <source>
        <dbReference type="HAMAP-Rule" id="MF_00203"/>
    </source>
</evidence>
<keyword evidence="6" id="KW-0742">SOS response</keyword>
<evidence type="ECO:0000256" key="2">
    <source>
        <dbReference type="ARBA" id="ARBA00022763"/>
    </source>
</evidence>
<dbReference type="GO" id="GO:0006289">
    <property type="term" value="P:nucleotide-excision repair"/>
    <property type="evidence" value="ECO:0007669"/>
    <property type="project" value="UniProtKB-UniRule"/>
</dbReference>
<dbReference type="Pfam" id="PF08459">
    <property type="entry name" value="UvrC_RNaseH_dom"/>
    <property type="match status" value="1"/>
</dbReference>
<dbReference type="InterPro" id="IPR001943">
    <property type="entry name" value="UVR_dom"/>
</dbReference>
<comment type="subunit">
    <text evidence="6">Interacts with UvrB in an incision complex.</text>
</comment>
<dbReference type="PROSITE" id="PS50165">
    <property type="entry name" value="UVRC"/>
    <property type="match status" value="1"/>
</dbReference>
<dbReference type="KEGG" id="smf:Smon_0503"/>
<dbReference type="EMBL" id="CP001779">
    <property type="protein sequence ID" value="ACZ00983.1"/>
    <property type="molecule type" value="Genomic_DNA"/>
</dbReference>
<evidence type="ECO:0000259" key="9">
    <source>
        <dbReference type="PROSITE" id="PS50165"/>
    </source>
</evidence>
<evidence type="ECO:0000259" key="7">
    <source>
        <dbReference type="PROSITE" id="PS50151"/>
    </source>
</evidence>
<dbReference type="Gene3D" id="3.40.1440.10">
    <property type="entry name" value="GIY-YIG endonuclease"/>
    <property type="match status" value="1"/>
</dbReference>
<reference evidence="10 11" key="1">
    <citation type="journal article" date="2009" name="Stand. Genomic Sci.">
        <title>Complete genome sequence of Streptobacillus moniliformis type strain (9901T).</title>
        <authorList>
            <person name="Nolan M."/>
            <person name="Gronow S."/>
            <person name="Lapidus A."/>
            <person name="Ivanova N."/>
            <person name="Copeland A."/>
            <person name="Lucas S."/>
            <person name="Del Rio T.G."/>
            <person name="Chen F."/>
            <person name="Tice H."/>
            <person name="Pitluck S."/>
            <person name="Cheng J.F."/>
            <person name="Sims D."/>
            <person name="Meincke L."/>
            <person name="Bruce D."/>
            <person name="Goodwin L."/>
            <person name="Brettin T."/>
            <person name="Han C."/>
            <person name="Detter J.C."/>
            <person name="Ovchinikova G."/>
            <person name="Pati A."/>
            <person name="Mavromatis K."/>
            <person name="Mikhailova N."/>
            <person name="Chen A."/>
            <person name="Palaniappan K."/>
            <person name="Land M."/>
            <person name="Hauser L."/>
            <person name="Chang Y.J."/>
            <person name="Jeffries C.D."/>
            <person name="Rohde M."/>
            <person name="Sproer C."/>
            <person name="Goker M."/>
            <person name="Bristow J."/>
            <person name="Eisen J.A."/>
            <person name="Markowitz V."/>
            <person name="Hugenholtz P."/>
            <person name="Kyrpides N.C."/>
            <person name="Klenk H.P."/>
            <person name="Chain P."/>
        </authorList>
    </citation>
    <scope>NUCLEOTIDE SEQUENCE [LARGE SCALE GENOMIC DNA]</scope>
    <source>
        <strain evidence="11">ATCC 14647 / DSM 12112 / NCTC 10651 / 9901</strain>
    </source>
</reference>
<dbReference type="InterPro" id="IPR000305">
    <property type="entry name" value="GIY-YIG_endonuc"/>
</dbReference>
<keyword evidence="3 6" id="KW-0228">DNA excision</keyword>
<dbReference type="SUPFAM" id="SSF47781">
    <property type="entry name" value="RuvA domain 2-like"/>
    <property type="match status" value="1"/>
</dbReference>
<feature type="domain" description="GIY-YIG" evidence="8">
    <location>
        <begin position="9"/>
        <end position="87"/>
    </location>
</feature>
<evidence type="ECO:0000313" key="11">
    <source>
        <dbReference type="Proteomes" id="UP000002072"/>
    </source>
</evidence>
<dbReference type="InterPro" id="IPR010994">
    <property type="entry name" value="RuvA_2-like"/>
</dbReference>
<evidence type="ECO:0000256" key="5">
    <source>
        <dbReference type="ARBA" id="ARBA00023204"/>
    </source>
</evidence>
<dbReference type="HOGENOM" id="CLU_014841_3_2_0"/>
<evidence type="ECO:0000313" key="10">
    <source>
        <dbReference type="EMBL" id="ACZ00983.1"/>
    </source>
</evidence>
<evidence type="ECO:0000256" key="1">
    <source>
        <dbReference type="ARBA" id="ARBA00022490"/>
    </source>
</evidence>
<dbReference type="Gene3D" id="3.30.420.340">
    <property type="entry name" value="UvrC, RNAse H endonuclease domain"/>
    <property type="match status" value="1"/>
</dbReference>
<dbReference type="Pfam" id="PF22920">
    <property type="entry name" value="UvrC_RNaseH"/>
    <property type="match status" value="1"/>
</dbReference>
<dbReference type="STRING" id="519441.Smon_0503"/>
<dbReference type="eggNOG" id="COG0322">
    <property type="taxonomic scope" value="Bacteria"/>
</dbReference>
<name>D1AXF7_STRM9</name>
<dbReference type="SUPFAM" id="SSF46600">
    <property type="entry name" value="C-terminal UvrC-binding domain of UvrB"/>
    <property type="match status" value="1"/>
</dbReference>
<dbReference type="InterPro" id="IPR047296">
    <property type="entry name" value="GIY-YIG_UvrC_Cho"/>
</dbReference>
<dbReference type="Gene3D" id="4.10.860.10">
    <property type="entry name" value="UVR domain"/>
    <property type="match status" value="1"/>
</dbReference>
<dbReference type="PROSITE" id="PS50151">
    <property type="entry name" value="UVR"/>
    <property type="match status" value="1"/>
</dbReference>
<dbReference type="PANTHER" id="PTHR30562:SF1">
    <property type="entry name" value="UVRABC SYSTEM PROTEIN C"/>
    <property type="match status" value="1"/>
</dbReference>
<keyword evidence="4 6" id="KW-0267">Excision nuclease</keyword>
<dbReference type="OrthoDB" id="9804933at2"/>
<comment type="similarity">
    <text evidence="6">Belongs to the UvrC family.</text>
</comment>
<dbReference type="GO" id="GO:0009381">
    <property type="term" value="F:excinuclease ABC activity"/>
    <property type="evidence" value="ECO:0007669"/>
    <property type="project" value="UniProtKB-UniRule"/>
</dbReference>
<dbReference type="Pfam" id="PF02151">
    <property type="entry name" value="UVR"/>
    <property type="match status" value="1"/>
</dbReference>
<keyword evidence="1 6" id="KW-0963">Cytoplasm</keyword>
<dbReference type="GO" id="GO:0005737">
    <property type="term" value="C:cytoplasm"/>
    <property type="evidence" value="ECO:0007669"/>
    <property type="project" value="UniProtKB-SubCell"/>
</dbReference>
<dbReference type="InterPro" id="IPR001162">
    <property type="entry name" value="UvrC_RNase_H_dom"/>
</dbReference>
<dbReference type="NCBIfam" id="TIGR00194">
    <property type="entry name" value="uvrC"/>
    <property type="match status" value="1"/>
</dbReference>
<dbReference type="GO" id="GO:0009380">
    <property type="term" value="C:excinuclease repair complex"/>
    <property type="evidence" value="ECO:0007669"/>
    <property type="project" value="InterPro"/>
</dbReference>
<dbReference type="PANTHER" id="PTHR30562">
    <property type="entry name" value="UVRC/OXIDOREDUCTASE"/>
    <property type="match status" value="1"/>
</dbReference>
<sequence length="588" mass="69217">MFDIKNIPTNPGVYMMKDINDKVIYVGKAKNLKNRVSSYFNNPKSSMKTFELIKHIKDIEFFLCNSELEALILENNLIKKYLPKYNILLKDNKTYPYLKITTEKIPQISVVRSRKHLEESTEAYYFGPYPFNMKEMIKLLLSAFDMQYFNIDMYNKKIIGNNLRYNNLNKELYFENVEDENKYIENSKAMINFLKNKDVSIIDKLHNQMIEYSENLDYEKALIMRNRIEKLNALIKTQLIEHSQQVDEDVFVLTNIGNNIFMCILNIRDGKIIGKNNIRIDNKYEEQDIFEDLFLSYYDNKKIPKNIIIENKYKSNIDILEKYFSTEKNKLVKIHAPIIKSRRLSLLELGKKNLNYYLDEYMRTEKAISKGLIDLKNVLNLKKLPKIIECFDISNIQGKDAVSAMSVTVNGKADNKRYRHFKITVKDTPDDFMMMRETLMRRYSKLEIDELPDVILIDGGKGQLGVAVDVLKELGKFEFLDIISIAKKEELIFKAEESVPYRFDKNDEALKILIRTRDEVHRFGITYHRKLRSKRNIKSVLDEIRGIGPKRKKELILKFGSIKNILEASEKELLEILPLNVVKEIKKI</sequence>
<feature type="domain" description="UVR" evidence="7">
    <location>
        <begin position="199"/>
        <end position="234"/>
    </location>
</feature>
<dbReference type="CDD" id="cd10434">
    <property type="entry name" value="GIY-YIG_UvrC_Cho"/>
    <property type="match status" value="1"/>
</dbReference>
<dbReference type="InterPro" id="IPR036876">
    <property type="entry name" value="UVR_dom_sf"/>
</dbReference>
<dbReference type="RefSeq" id="WP_012858540.1">
    <property type="nucleotide sequence ID" value="NC_013515.1"/>
</dbReference>
<dbReference type="Pfam" id="PF01541">
    <property type="entry name" value="GIY-YIG"/>
    <property type="match status" value="1"/>
</dbReference>
<feature type="domain" description="UvrC family homology region profile" evidence="9">
    <location>
        <begin position="264"/>
        <end position="471"/>
    </location>
</feature>
<dbReference type="GeneID" id="29673713"/>
<accession>D1AXF7</accession>
<dbReference type="InterPro" id="IPR050066">
    <property type="entry name" value="UvrABC_protein_C"/>
</dbReference>
<protein>
    <recommendedName>
        <fullName evidence="6">UvrABC system protein C</fullName>
        <shortName evidence="6">Protein UvrC</shortName>
    </recommendedName>
    <alternativeName>
        <fullName evidence="6">Excinuclease ABC subunit C</fullName>
    </alternativeName>
</protein>
<dbReference type="Gene3D" id="1.10.150.20">
    <property type="entry name" value="5' to 3' exonuclease, C-terminal subdomain"/>
    <property type="match status" value="1"/>
</dbReference>
<dbReference type="FunFam" id="3.40.1440.10:FF:000001">
    <property type="entry name" value="UvrABC system protein C"/>
    <property type="match status" value="1"/>
</dbReference>
<dbReference type="InterPro" id="IPR038476">
    <property type="entry name" value="UvrC_RNase_H_dom_sf"/>
</dbReference>
<evidence type="ECO:0000259" key="8">
    <source>
        <dbReference type="PROSITE" id="PS50164"/>
    </source>
</evidence>